<accession>A0A4Z1ER28</accession>
<protein>
    <submittedName>
        <fullName evidence="2">Uncharacterized protein</fullName>
    </submittedName>
</protein>
<name>A0A4Z1ER28_9HELO</name>
<gene>
    <name evidence="2" type="ORF">BTUL_0070g00060</name>
</gene>
<comment type="caution">
    <text evidence="2">The sequence shown here is derived from an EMBL/GenBank/DDBJ whole genome shotgun (WGS) entry which is preliminary data.</text>
</comment>
<proteinExistence type="predicted"/>
<dbReference type="OrthoDB" id="3532227at2759"/>
<organism evidence="2 3">
    <name type="scientific">Botrytis tulipae</name>
    <dbReference type="NCBI Taxonomy" id="87230"/>
    <lineage>
        <taxon>Eukaryota</taxon>
        <taxon>Fungi</taxon>
        <taxon>Dikarya</taxon>
        <taxon>Ascomycota</taxon>
        <taxon>Pezizomycotina</taxon>
        <taxon>Leotiomycetes</taxon>
        <taxon>Helotiales</taxon>
        <taxon>Sclerotiniaceae</taxon>
        <taxon>Botrytis</taxon>
    </lineage>
</organism>
<keyword evidence="3" id="KW-1185">Reference proteome</keyword>
<sequence>MQFLSIITILSFTTGIYAGCFTSGISGSAVHINSYLGTICNGLSGNYVKNEQRHQCVMDSANVQWDFTLKYIGSGSSRNIGSTECISGMQKETACGKGGSSSYANWAYTFHQFHIYSSLFSTFNLYFKMSEKVSQVTDTNITDEVQKIDHSEYSWSIISEVTARLQDTPYAKLWRTSMEKFAVTRSISDTQRELEELVANAPLPSDLLKSKIEPFLIMPTSTQDECHAARLTLHGILDMPCYEFPPGYPTTYEMEIFREELKVRNYVPDILL</sequence>
<evidence type="ECO:0000313" key="3">
    <source>
        <dbReference type="Proteomes" id="UP000297777"/>
    </source>
</evidence>
<reference evidence="2 3" key="1">
    <citation type="submission" date="2017-12" db="EMBL/GenBank/DDBJ databases">
        <title>Comparative genomics of Botrytis spp.</title>
        <authorList>
            <person name="Valero-Jimenez C.A."/>
            <person name="Tapia P."/>
            <person name="Veloso J."/>
            <person name="Silva-Moreno E."/>
            <person name="Staats M."/>
            <person name="Valdes J.H."/>
            <person name="Van Kan J.A.L."/>
        </authorList>
    </citation>
    <scope>NUCLEOTIDE SEQUENCE [LARGE SCALE GENOMIC DNA]</scope>
    <source>
        <strain evidence="2 3">Bt9001</strain>
    </source>
</reference>
<keyword evidence="1" id="KW-0732">Signal</keyword>
<dbReference type="EMBL" id="PQXH01000070">
    <property type="protein sequence ID" value="TGO13378.1"/>
    <property type="molecule type" value="Genomic_DNA"/>
</dbReference>
<feature type="signal peptide" evidence="1">
    <location>
        <begin position="1"/>
        <end position="18"/>
    </location>
</feature>
<dbReference type="AlphaFoldDB" id="A0A4Z1ER28"/>
<feature type="chain" id="PRO_5021313264" evidence="1">
    <location>
        <begin position="19"/>
        <end position="272"/>
    </location>
</feature>
<evidence type="ECO:0000313" key="2">
    <source>
        <dbReference type="EMBL" id="TGO13378.1"/>
    </source>
</evidence>
<dbReference type="Proteomes" id="UP000297777">
    <property type="component" value="Unassembled WGS sequence"/>
</dbReference>
<evidence type="ECO:0000256" key="1">
    <source>
        <dbReference type="SAM" id="SignalP"/>
    </source>
</evidence>